<dbReference type="Proteomes" id="UP000799421">
    <property type="component" value="Unassembled WGS sequence"/>
</dbReference>
<comment type="similarity">
    <text evidence="1">Belongs to the RPAP1 family.</text>
</comment>
<evidence type="ECO:0000256" key="1">
    <source>
        <dbReference type="ARBA" id="ARBA00009953"/>
    </source>
</evidence>
<dbReference type="InterPro" id="IPR013929">
    <property type="entry name" value="RPAP1_C"/>
</dbReference>
<proteinExistence type="inferred from homology"/>
<dbReference type="Pfam" id="PF08621">
    <property type="entry name" value="RPAP1_N"/>
    <property type="match status" value="1"/>
</dbReference>
<name>A0A6A7BTH0_9PEZI</name>
<feature type="domain" description="RPAP1 C-terminal" evidence="2">
    <location>
        <begin position="238"/>
        <end position="305"/>
    </location>
</feature>
<protein>
    <recommendedName>
        <fullName evidence="6">RNA polymerase II-associated protein 1 C-terminal domain-containing protein</fullName>
    </recommendedName>
</protein>
<evidence type="ECO:0008006" key="6">
    <source>
        <dbReference type="Google" id="ProtNLM"/>
    </source>
</evidence>
<organism evidence="4 5">
    <name type="scientific">Piedraia hortae CBS 480.64</name>
    <dbReference type="NCBI Taxonomy" id="1314780"/>
    <lineage>
        <taxon>Eukaryota</taxon>
        <taxon>Fungi</taxon>
        <taxon>Dikarya</taxon>
        <taxon>Ascomycota</taxon>
        <taxon>Pezizomycotina</taxon>
        <taxon>Dothideomycetes</taxon>
        <taxon>Dothideomycetidae</taxon>
        <taxon>Capnodiales</taxon>
        <taxon>Piedraiaceae</taxon>
        <taxon>Piedraia</taxon>
    </lineage>
</organism>
<keyword evidence="5" id="KW-1185">Reference proteome</keyword>
<dbReference type="InterPro" id="IPR039913">
    <property type="entry name" value="RPAP1/Rba50"/>
</dbReference>
<dbReference type="PANTHER" id="PTHR21483">
    <property type="entry name" value="RNA POLYMERASE II-ASSOCIATED PROTEIN 1"/>
    <property type="match status" value="1"/>
</dbReference>
<evidence type="ECO:0000259" key="2">
    <source>
        <dbReference type="Pfam" id="PF08620"/>
    </source>
</evidence>
<dbReference type="GO" id="GO:0006366">
    <property type="term" value="P:transcription by RNA polymerase II"/>
    <property type="evidence" value="ECO:0007669"/>
    <property type="project" value="InterPro"/>
</dbReference>
<feature type="domain" description="RPAP1 N-terminal" evidence="3">
    <location>
        <begin position="79"/>
        <end position="121"/>
    </location>
</feature>
<dbReference type="AlphaFoldDB" id="A0A6A7BTH0"/>
<gene>
    <name evidence="4" type="ORF">K470DRAFT_260445</name>
</gene>
<dbReference type="PANTHER" id="PTHR21483:SF18">
    <property type="entry name" value="RNA POLYMERASE II-ASSOCIATED PROTEIN 1"/>
    <property type="match status" value="1"/>
</dbReference>
<evidence type="ECO:0000259" key="3">
    <source>
        <dbReference type="Pfam" id="PF08621"/>
    </source>
</evidence>
<accession>A0A6A7BTH0</accession>
<dbReference type="InterPro" id="IPR013930">
    <property type="entry name" value="RPAP1_N"/>
</dbReference>
<dbReference type="Pfam" id="PF08620">
    <property type="entry name" value="RPAP1_C"/>
    <property type="match status" value="1"/>
</dbReference>
<dbReference type="EMBL" id="MU006027">
    <property type="protein sequence ID" value="KAF2857798.1"/>
    <property type="molecule type" value="Genomic_DNA"/>
</dbReference>
<evidence type="ECO:0000313" key="4">
    <source>
        <dbReference type="EMBL" id="KAF2857798.1"/>
    </source>
</evidence>
<sequence length="374" mass="41687">MSRTKVEETNVPPVPHMLLGDIVEHPVNKPPLAPQFPIRPATKGFPEHCKLKARSPANKTFKAGLLNILEISKDKERRDIDAENRQRLADMTLDEIEEERREIFSTLSPCMIQKLLRRSHIADDGQESIHQRGEHNLGESNQVKNQNIEVPEVPSTDTKASNAGRISKSVECDRVDFPRNCHTQIPTLDLSSDSFFRDLHEQYFPLLPAEPDKLEWMQITSTGPDAYDPSAECLRAQDIRFGFDGGIIGPRTAAVIPVTEGLHHHGDSPNSAGYTIAELALLSRSAYAPQRCLAFRTLGRLLYRLGSGKFGHADDDLAKGLWREIDRHCVLDTITCASNGRDVDGGKHVSAKAYAAEAVFLWRKGGSMRAKRAE</sequence>
<evidence type="ECO:0000313" key="5">
    <source>
        <dbReference type="Proteomes" id="UP000799421"/>
    </source>
</evidence>
<reference evidence="4" key="1">
    <citation type="journal article" date="2020" name="Stud. Mycol.">
        <title>101 Dothideomycetes genomes: a test case for predicting lifestyles and emergence of pathogens.</title>
        <authorList>
            <person name="Haridas S."/>
            <person name="Albert R."/>
            <person name="Binder M."/>
            <person name="Bloem J."/>
            <person name="Labutti K."/>
            <person name="Salamov A."/>
            <person name="Andreopoulos B."/>
            <person name="Baker S."/>
            <person name="Barry K."/>
            <person name="Bills G."/>
            <person name="Bluhm B."/>
            <person name="Cannon C."/>
            <person name="Castanera R."/>
            <person name="Culley D."/>
            <person name="Daum C."/>
            <person name="Ezra D."/>
            <person name="Gonzalez J."/>
            <person name="Henrissat B."/>
            <person name="Kuo A."/>
            <person name="Liang C."/>
            <person name="Lipzen A."/>
            <person name="Lutzoni F."/>
            <person name="Magnuson J."/>
            <person name="Mondo S."/>
            <person name="Nolan M."/>
            <person name="Ohm R."/>
            <person name="Pangilinan J."/>
            <person name="Park H.-J."/>
            <person name="Ramirez L."/>
            <person name="Alfaro M."/>
            <person name="Sun H."/>
            <person name="Tritt A."/>
            <person name="Yoshinaga Y."/>
            <person name="Zwiers L.-H."/>
            <person name="Turgeon B."/>
            <person name="Goodwin S."/>
            <person name="Spatafora J."/>
            <person name="Crous P."/>
            <person name="Grigoriev I."/>
        </authorList>
    </citation>
    <scope>NUCLEOTIDE SEQUENCE</scope>
    <source>
        <strain evidence="4">CBS 480.64</strain>
    </source>
</reference>
<dbReference type="OrthoDB" id="348201at2759"/>